<name>A0A9P6H4R3_9AGAM</name>
<feature type="transmembrane region" description="Helical" evidence="7">
    <location>
        <begin position="84"/>
        <end position="102"/>
    </location>
</feature>
<dbReference type="SUPFAM" id="SSF144091">
    <property type="entry name" value="Rhomboid-like"/>
    <property type="match status" value="1"/>
</dbReference>
<dbReference type="PANTHER" id="PTHR43731">
    <property type="entry name" value="RHOMBOID PROTEASE"/>
    <property type="match status" value="1"/>
</dbReference>
<protein>
    <recommendedName>
        <fullName evidence="8">Peptidase S54 rhomboid domain-containing protein</fullName>
    </recommendedName>
</protein>
<feature type="transmembrane region" description="Helical" evidence="7">
    <location>
        <begin position="195"/>
        <end position="211"/>
    </location>
</feature>
<dbReference type="GO" id="GO:0004252">
    <property type="term" value="F:serine-type endopeptidase activity"/>
    <property type="evidence" value="ECO:0007669"/>
    <property type="project" value="InterPro"/>
</dbReference>
<comment type="similarity">
    <text evidence="2">Belongs to the peptidase S54 family.</text>
</comment>
<dbReference type="GO" id="GO:0016020">
    <property type="term" value="C:membrane"/>
    <property type="evidence" value="ECO:0007669"/>
    <property type="project" value="UniProtKB-SubCell"/>
</dbReference>
<evidence type="ECO:0000256" key="6">
    <source>
        <dbReference type="ARBA" id="ARBA00023136"/>
    </source>
</evidence>
<dbReference type="InterPro" id="IPR022764">
    <property type="entry name" value="Peptidase_S54_rhomboid_dom"/>
</dbReference>
<dbReference type="PANTHER" id="PTHR43731:SF14">
    <property type="entry name" value="PRESENILIN-ASSOCIATED RHOMBOID-LIKE PROTEIN, MITOCHONDRIAL"/>
    <property type="match status" value="1"/>
</dbReference>
<evidence type="ECO:0000256" key="3">
    <source>
        <dbReference type="ARBA" id="ARBA00022692"/>
    </source>
</evidence>
<dbReference type="Gene3D" id="1.20.1540.10">
    <property type="entry name" value="Rhomboid-like"/>
    <property type="match status" value="1"/>
</dbReference>
<keyword evidence="5 7" id="KW-1133">Transmembrane helix</keyword>
<reference evidence="9" key="1">
    <citation type="journal article" date="2020" name="Nat. Commun.">
        <title>Large-scale genome sequencing of mycorrhizal fungi provides insights into the early evolution of symbiotic traits.</title>
        <authorList>
            <person name="Miyauchi S."/>
            <person name="Kiss E."/>
            <person name="Kuo A."/>
            <person name="Drula E."/>
            <person name="Kohler A."/>
            <person name="Sanchez-Garcia M."/>
            <person name="Morin E."/>
            <person name="Andreopoulos B."/>
            <person name="Barry K.W."/>
            <person name="Bonito G."/>
            <person name="Buee M."/>
            <person name="Carver A."/>
            <person name="Chen C."/>
            <person name="Cichocki N."/>
            <person name="Clum A."/>
            <person name="Culley D."/>
            <person name="Crous P.W."/>
            <person name="Fauchery L."/>
            <person name="Girlanda M."/>
            <person name="Hayes R.D."/>
            <person name="Keri Z."/>
            <person name="LaButti K."/>
            <person name="Lipzen A."/>
            <person name="Lombard V."/>
            <person name="Magnuson J."/>
            <person name="Maillard F."/>
            <person name="Murat C."/>
            <person name="Nolan M."/>
            <person name="Ohm R.A."/>
            <person name="Pangilinan J."/>
            <person name="Pereira M.F."/>
            <person name="Perotto S."/>
            <person name="Peter M."/>
            <person name="Pfister S."/>
            <person name="Riley R."/>
            <person name="Sitrit Y."/>
            <person name="Stielow J.B."/>
            <person name="Szollosi G."/>
            <person name="Zifcakova L."/>
            <person name="Stursova M."/>
            <person name="Spatafora J.W."/>
            <person name="Tedersoo L."/>
            <person name="Vaario L.M."/>
            <person name="Yamada A."/>
            <person name="Yan M."/>
            <person name="Wang P."/>
            <person name="Xu J."/>
            <person name="Bruns T."/>
            <person name="Baldrian P."/>
            <person name="Vilgalys R."/>
            <person name="Dunand C."/>
            <person name="Henrissat B."/>
            <person name="Grigoriev I.V."/>
            <person name="Hibbett D."/>
            <person name="Nagy L.G."/>
            <person name="Martin F.M."/>
        </authorList>
    </citation>
    <scope>NUCLEOTIDE SEQUENCE</scope>
    <source>
        <strain evidence="9">UH-Tt-Lm1</strain>
    </source>
</reference>
<dbReference type="Proteomes" id="UP000736335">
    <property type="component" value="Unassembled WGS sequence"/>
</dbReference>
<evidence type="ECO:0000256" key="2">
    <source>
        <dbReference type="ARBA" id="ARBA00009045"/>
    </source>
</evidence>
<feature type="transmembrane region" description="Helical" evidence="7">
    <location>
        <begin position="109"/>
        <end position="129"/>
    </location>
</feature>
<evidence type="ECO:0000256" key="7">
    <source>
        <dbReference type="SAM" id="Phobius"/>
    </source>
</evidence>
<evidence type="ECO:0000313" key="10">
    <source>
        <dbReference type="Proteomes" id="UP000736335"/>
    </source>
</evidence>
<reference evidence="9" key="2">
    <citation type="submission" date="2020-11" db="EMBL/GenBank/DDBJ databases">
        <authorList>
            <consortium name="DOE Joint Genome Institute"/>
            <person name="Kuo A."/>
            <person name="Miyauchi S."/>
            <person name="Kiss E."/>
            <person name="Drula E."/>
            <person name="Kohler A."/>
            <person name="Sanchez-Garcia M."/>
            <person name="Andreopoulos B."/>
            <person name="Barry K.W."/>
            <person name="Bonito G."/>
            <person name="Buee M."/>
            <person name="Carver A."/>
            <person name="Chen C."/>
            <person name="Cichocki N."/>
            <person name="Clum A."/>
            <person name="Culley D."/>
            <person name="Crous P.W."/>
            <person name="Fauchery L."/>
            <person name="Girlanda M."/>
            <person name="Hayes R."/>
            <person name="Keri Z."/>
            <person name="Labutti K."/>
            <person name="Lipzen A."/>
            <person name="Lombard V."/>
            <person name="Magnuson J."/>
            <person name="Maillard F."/>
            <person name="Morin E."/>
            <person name="Murat C."/>
            <person name="Nolan M."/>
            <person name="Ohm R."/>
            <person name="Pangilinan J."/>
            <person name="Pereira M."/>
            <person name="Perotto S."/>
            <person name="Peter M."/>
            <person name="Riley R."/>
            <person name="Sitrit Y."/>
            <person name="Stielow B."/>
            <person name="Szollosi G."/>
            <person name="Zifcakova L."/>
            <person name="Stursova M."/>
            <person name="Spatafora J.W."/>
            <person name="Tedersoo L."/>
            <person name="Vaario L.-M."/>
            <person name="Yamada A."/>
            <person name="Yan M."/>
            <person name="Wang P."/>
            <person name="Xu J."/>
            <person name="Bruns T."/>
            <person name="Baldrian P."/>
            <person name="Vilgalys R."/>
            <person name="Henrissat B."/>
            <person name="Grigoriev I.V."/>
            <person name="Hibbett D."/>
            <person name="Nagy L.G."/>
            <person name="Martin F.M."/>
        </authorList>
    </citation>
    <scope>NUCLEOTIDE SEQUENCE</scope>
    <source>
        <strain evidence="9">UH-Tt-Lm1</strain>
    </source>
</reference>
<comment type="subcellular location">
    <subcellularLocation>
        <location evidence="1">Membrane</location>
        <topology evidence="1">Multi-pass membrane protein</topology>
    </subcellularLocation>
</comment>
<evidence type="ECO:0000256" key="4">
    <source>
        <dbReference type="ARBA" id="ARBA00022801"/>
    </source>
</evidence>
<sequence length="217" mass="23908">GFWQQVSQRINRIPSNVIFWGIFGINGAVFVLWQVASTQWQQSQDPTLLTFMFMHFTSSKWNVDNGRIWTLITSSFSQKDVGHLLFNGFSYYFTVPSILFALGNTGFLALYLGAGLVASVSSIWWHTAVQKQSKFSSLGASGALYGVLSFFACMAPRATFFIFGVVPCPAWLCISGVFIWDGVSALSGTRQGTDTAGHIGGILGGIGYYLLRTRLRI</sequence>
<evidence type="ECO:0000259" key="8">
    <source>
        <dbReference type="Pfam" id="PF01694"/>
    </source>
</evidence>
<dbReference type="EMBL" id="WIUZ02000019">
    <property type="protein sequence ID" value="KAF9779493.1"/>
    <property type="molecule type" value="Genomic_DNA"/>
</dbReference>
<dbReference type="InterPro" id="IPR035952">
    <property type="entry name" value="Rhomboid-like_sf"/>
</dbReference>
<keyword evidence="6 7" id="KW-0472">Membrane</keyword>
<evidence type="ECO:0000256" key="1">
    <source>
        <dbReference type="ARBA" id="ARBA00004141"/>
    </source>
</evidence>
<dbReference type="InterPro" id="IPR050925">
    <property type="entry name" value="Rhomboid_protease_S54"/>
</dbReference>
<feature type="non-terminal residue" evidence="9">
    <location>
        <position position="217"/>
    </location>
</feature>
<proteinExistence type="inferred from homology"/>
<dbReference type="Pfam" id="PF01694">
    <property type="entry name" value="Rhomboid"/>
    <property type="match status" value="1"/>
</dbReference>
<keyword evidence="4" id="KW-0378">Hydrolase</keyword>
<dbReference type="AlphaFoldDB" id="A0A9P6H4R3"/>
<keyword evidence="3 7" id="KW-0812">Transmembrane</keyword>
<gene>
    <name evidence="9" type="ORF">BJ322DRAFT_976530</name>
</gene>
<evidence type="ECO:0000313" key="9">
    <source>
        <dbReference type="EMBL" id="KAF9779493.1"/>
    </source>
</evidence>
<keyword evidence="10" id="KW-1185">Reference proteome</keyword>
<evidence type="ECO:0000256" key="5">
    <source>
        <dbReference type="ARBA" id="ARBA00022989"/>
    </source>
</evidence>
<feature type="transmembrane region" description="Helical" evidence="7">
    <location>
        <begin position="17"/>
        <end position="36"/>
    </location>
</feature>
<feature type="transmembrane region" description="Helical" evidence="7">
    <location>
        <begin position="135"/>
        <end position="153"/>
    </location>
</feature>
<feature type="domain" description="Peptidase S54 rhomboid" evidence="8">
    <location>
        <begin position="66"/>
        <end position="211"/>
    </location>
</feature>
<feature type="transmembrane region" description="Helical" evidence="7">
    <location>
        <begin position="160"/>
        <end position="180"/>
    </location>
</feature>
<dbReference type="OrthoDB" id="418595at2759"/>
<organism evidence="9 10">
    <name type="scientific">Thelephora terrestris</name>
    <dbReference type="NCBI Taxonomy" id="56493"/>
    <lineage>
        <taxon>Eukaryota</taxon>
        <taxon>Fungi</taxon>
        <taxon>Dikarya</taxon>
        <taxon>Basidiomycota</taxon>
        <taxon>Agaricomycotina</taxon>
        <taxon>Agaricomycetes</taxon>
        <taxon>Thelephorales</taxon>
        <taxon>Thelephoraceae</taxon>
        <taxon>Thelephora</taxon>
    </lineage>
</organism>
<feature type="non-terminal residue" evidence="9">
    <location>
        <position position="1"/>
    </location>
</feature>
<accession>A0A9P6H4R3</accession>
<comment type="caution">
    <text evidence="9">The sequence shown here is derived from an EMBL/GenBank/DDBJ whole genome shotgun (WGS) entry which is preliminary data.</text>
</comment>